<reference evidence="2 3" key="1">
    <citation type="submission" date="2016-06" db="EMBL/GenBank/DDBJ databases">
        <authorList>
            <person name="Kjaerup R.B."/>
            <person name="Dalgaard T.S."/>
            <person name="Juul-Madsen H.R."/>
        </authorList>
    </citation>
    <scope>NUCLEOTIDE SEQUENCE [LARGE SCALE GENOMIC DNA]</scope>
    <source>
        <strain evidence="2 3">1165133.8</strain>
    </source>
</reference>
<dbReference type="Proteomes" id="UP000093928">
    <property type="component" value="Unassembled WGS sequence"/>
</dbReference>
<dbReference type="AlphaFoldDB" id="A0A1A3P0P9"/>
<feature type="region of interest" description="Disordered" evidence="1">
    <location>
        <begin position="58"/>
        <end position="77"/>
    </location>
</feature>
<dbReference type="EMBL" id="LZLS01000089">
    <property type="protein sequence ID" value="OBK27761.1"/>
    <property type="molecule type" value="Genomic_DNA"/>
</dbReference>
<accession>A0A1A3P0P9</accession>
<sequence>MFGSLLCADHINSPLIDRCKAVTPLANKPLPLDLDLAGADVCRRTGSQLRGCNCSHMAADRHDNVGNTAESDMAGYQ</sequence>
<evidence type="ECO:0000313" key="2">
    <source>
        <dbReference type="EMBL" id="OBK27761.1"/>
    </source>
</evidence>
<evidence type="ECO:0000256" key="1">
    <source>
        <dbReference type="SAM" id="MobiDB-lite"/>
    </source>
</evidence>
<comment type="caution">
    <text evidence="2">The sequence shown here is derived from an EMBL/GenBank/DDBJ whole genome shotgun (WGS) entry which is preliminary data.</text>
</comment>
<name>A0A1A3P0P9_MYCAS</name>
<organism evidence="2 3">
    <name type="scientific">Mycobacterium asiaticum</name>
    <dbReference type="NCBI Taxonomy" id="1790"/>
    <lineage>
        <taxon>Bacteria</taxon>
        <taxon>Bacillati</taxon>
        <taxon>Actinomycetota</taxon>
        <taxon>Actinomycetes</taxon>
        <taxon>Mycobacteriales</taxon>
        <taxon>Mycobacteriaceae</taxon>
        <taxon>Mycobacterium</taxon>
    </lineage>
</organism>
<evidence type="ECO:0000313" key="3">
    <source>
        <dbReference type="Proteomes" id="UP000093928"/>
    </source>
</evidence>
<proteinExistence type="predicted"/>
<protein>
    <submittedName>
        <fullName evidence="2">Uncharacterized protein</fullName>
    </submittedName>
</protein>
<gene>
    <name evidence="2" type="ORF">A5634_22155</name>
</gene>